<comment type="subcellular location">
    <subcellularLocation>
        <location evidence="10">Plastid</location>
        <location evidence="10">Chloroplast</location>
    </subcellularLocation>
</comment>
<organism evidence="12">
    <name type="scientific">Dasyclonium flaccidum</name>
    <dbReference type="NCBI Taxonomy" id="2007274"/>
    <lineage>
        <taxon>Eukaryota</taxon>
        <taxon>Rhodophyta</taxon>
        <taxon>Florideophyceae</taxon>
        <taxon>Rhodymeniophycidae</taxon>
        <taxon>Ceramiales</taxon>
        <taxon>Rhodomelaceae</taxon>
        <taxon>Polyzonieae</taxon>
        <taxon>Dasyclonium</taxon>
    </lineage>
</organism>
<feature type="binding site" evidence="10">
    <location>
        <position position="319"/>
    </location>
    <ligand>
        <name>L-glutamine</name>
        <dbReference type="ChEBI" id="CHEBI:58359"/>
    </ligand>
</feature>
<dbReference type="InterPro" id="IPR002474">
    <property type="entry name" value="CarbamoylP_synth_ssu_N"/>
</dbReference>
<comment type="function">
    <text evidence="10">Small subunit of the glutamine-dependent carbamoyl phosphate synthetase (CPSase). CPSase catalyzes the formation of carbamoyl phosphate from the ammonia moiety of glutamine, carbonate, and phosphate donated by ATP, constituting the first step of 2 biosynthetic pathways, one leading to arginine and/or urea and the other to pyrimidine nucleotides. The small subunit (glutamine amidotransferase) binds and cleaves glutamine to supply the large subunit with the substrate ammonia.</text>
</comment>
<keyword evidence="5 10" id="KW-0067">ATP-binding</keyword>
<evidence type="ECO:0000256" key="4">
    <source>
        <dbReference type="ARBA" id="ARBA00022741"/>
    </source>
</evidence>
<dbReference type="GO" id="GO:0006526">
    <property type="term" value="P:L-arginine biosynthetic process"/>
    <property type="evidence" value="ECO:0007669"/>
    <property type="project" value="UniProtKB-UniRule"/>
</dbReference>
<feature type="domain" description="Carbamoyl-phosphate synthase small subunit N-terminal" evidence="11">
    <location>
        <begin position="6"/>
        <end position="136"/>
    </location>
</feature>
<evidence type="ECO:0000256" key="7">
    <source>
        <dbReference type="ARBA" id="ARBA00044031"/>
    </source>
</evidence>
<dbReference type="InterPro" id="IPR029062">
    <property type="entry name" value="Class_I_gatase-like"/>
</dbReference>
<dbReference type="Pfam" id="PF00988">
    <property type="entry name" value="CPSase_sm_chain"/>
    <property type="match status" value="1"/>
</dbReference>
<feature type="binding site" evidence="10">
    <location>
        <position position="280"/>
    </location>
    <ligand>
        <name>L-glutamine</name>
        <dbReference type="ChEBI" id="CHEBI:58359"/>
    </ligand>
</feature>
<dbReference type="InterPro" id="IPR035686">
    <property type="entry name" value="CPSase_GATase1"/>
</dbReference>
<keyword evidence="10" id="KW-0665">Pyrimidine biosynthesis</keyword>
<evidence type="ECO:0000256" key="5">
    <source>
        <dbReference type="ARBA" id="ARBA00022840"/>
    </source>
</evidence>
<keyword evidence="12" id="KW-0150">Chloroplast</keyword>
<gene>
    <name evidence="10 12" type="primary">carA</name>
</gene>
<dbReference type="PANTHER" id="PTHR43418:SF7">
    <property type="entry name" value="CARBAMOYL-PHOSPHATE SYNTHASE SMALL CHAIN"/>
    <property type="match status" value="1"/>
</dbReference>
<dbReference type="SUPFAM" id="SSF52021">
    <property type="entry name" value="Carbamoyl phosphate synthetase, small subunit N-terminal domain"/>
    <property type="match status" value="1"/>
</dbReference>
<dbReference type="PRINTS" id="PR00096">
    <property type="entry name" value="GATASE"/>
</dbReference>
<keyword evidence="4 10" id="KW-0547">Nucleotide-binding</keyword>
<dbReference type="HAMAP" id="MF_01209">
    <property type="entry name" value="CPSase_S_chain"/>
    <property type="match status" value="1"/>
</dbReference>
<dbReference type="GO" id="GO:0004359">
    <property type="term" value="F:glutaminase activity"/>
    <property type="evidence" value="ECO:0007669"/>
    <property type="project" value="RHEA"/>
</dbReference>
<dbReference type="GO" id="GO:0006541">
    <property type="term" value="P:glutamine metabolic process"/>
    <property type="evidence" value="ECO:0007669"/>
    <property type="project" value="InterPro"/>
</dbReference>
<dbReference type="GO" id="GO:0006207">
    <property type="term" value="P:'de novo' pyrimidine nucleobase biosynthetic process"/>
    <property type="evidence" value="ECO:0007669"/>
    <property type="project" value="InterPro"/>
</dbReference>
<keyword evidence="10" id="KW-0055">Arginine biosynthesis</keyword>
<dbReference type="AlphaFoldDB" id="A0A1Z1MLC1"/>
<dbReference type="Gene3D" id="3.50.30.20">
    <property type="entry name" value="Carbamoyl-phosphate synthase small subunit, N-terminal domain"/>
    <property type="match status" value="1"/>
</dbReference>
<feature type="binding site" evidence="10">
    <location>
        <position position="283"/>
    </location>
    <ligand>
        <name>L-glutamine</name>
        <dbReference type="ChEBI" id="CHEBI:58359"/>
    </ligand>
</feature>
<feature type="binding site" evidence="10">
    <location>
        <position position="321"/>
    </location>
    <ligand>
        <name>L-glutamine</name>
        <dbReference type="ChEBI" id="CHEBI:58359"/>
    </ligand>
</feature>
<dbReference type="NCBIfam" id="TIGR01368">
    <property type="entry name" value="CPSaseIIsmall"/>
    <property type="match status" value="1"/>
</dbReference>
<dbReference type="SUPFAM" id="SSF52317">
    <property type="entry name" value="Class I glutamine amidotransferase-like"/>
    <property type="match status" value="1"/>
</dbReference>
<comment type="catalytic activity">
    <reaction evidence="9 10">
        <text>L-glutamine + H2O = L-glutamate + NH4(+)</text>
        <dbReference type="Rhea" id="RHEA:15889"/>
        <dbReference type="ChEBI" id="CHEBI:15377"/>
        <dbReference type="ChEBI" id="CHEBI:28938"/>
        <dbReference type="ChEBI" id="CHEBI:29985"/>
        <dbReference type="ChEBI" id="CHEBI:58359"/>
    </reaction>
</comment>
<dbReference type="PRINTS" id="PR00097">
    <property type="entry name" value="ANTSNTHASEII"/>
</dbReference>
<feature type="active site" evidence="10">
    <location>
        <position position="370"/>
    </location>
</feature>
<feature type="region of interest" description="CPSase" evidence="10">
    <location>
        <begin position="1"/>
        <end position="188"/>
    </location>
</feature>
<comment type="pathway">
    <text evidence="1 10">Amino-acid biosynthesis; L-arginine biosynthesis; carbamoyl phosphate from bicarbonate: step 1/1.</text>
</comment>
<dbReference type="InterPro" id="IPR017926">
    <property type="entry name" value="GATASE"/>
</dbReference>
<dbReference type="PRINTS" id="PR00099">
    <property type="entry name" value="CPSGATASE"/>
</dbReference>
<dbReference type="InterPro" id="IPR006274">
    <property type="entry name" value="CarbamoylP_synth_ssu"/>
</dbReference>
<dbReference type="Gene3D" id="3.40.50.880">
    <property type="match status" value="1"/>
</dbReference>
<comment type="catalytic activity">
    <reaction evidence="8 10">
        <text>hydrogencarbonate + L-glutamine + 2 ATP + H2O = carbamoyl phosphate + L-glutamate + 2 ADP + phosphate + 2 H(+)</text>
        <dbReference type="Rhea" id="RHEA:18633"/>
        <dbReference type="ChEBI" id="CHEBI:15377"/>
        <dbReference type="ChEBI" id="CHEBI:15378"/>
        <dbReference type="ChEBI" id="CHEBI:17544"/>
        <dbReference type="ChEBI" id="CHEBI:29985"/>
        <dbReference type="ChEBI" id="CHEBI:30616"/>
        <dbReference type="ChEBI" id="CHEBI:43474"/>
        <dbReference type="ChEBI" id="CHEBI:58228"/>
        <dbReference type="ChEBI" id="CHEBI:58359"/>
        <dbReference type="ChEBI" id="CHEBI:456216"/>
        <dbReference type="EC" id="6.3.5.5"/>
    </reaction>
</comment>
<geneLocation type="chloroplast" evidence="12"/>
<reference evidence="12" key="1">
    <citation type="journal article" date="2017" name="J. Phycol.">
        <title>Analysis of chloroplast genomes and a supermatrix inform reclassification of the Rhodomelaceae (Rhodophyta).</title>
        <authorList>
            <person name="Diaz-Tapia P."/>
            <person name="Maggs C.A."/>
            <person name="West J.A."/>
            <person name="Verbruggen H."/>
        </authorList>
    </citation>
    <scope>NUCLEOTIDE SEQUENCE</scope>
    <source>
        <strain evidence="12">PD1087</strain>
    </source>
</reference>
<dbReference type="GeneID" id="33359704"/>
<dbReference type="SMART" id="SM01097">
    <property type="entry name" value="CPSase_sm_chain"/>
    <property type="match status" value="1"/>
</dbReference>
<keyword evidence="3 10" id="KW-0436">Ligase</keyword>
<proteinExistence type="inferred from homology"/>
<protein>
    <recommendedName>
        <fullName evidence="10">Carbamoyl phosphate synthase small chain</fullName>
        <ecNumber evidence="10">6.3.5.5</ecNumber>
    </recommendedName>
    <alternativeName>
        <fullName evidence="10">Carbamoyl phosphate synthetase glutamine chain</fullName>
    </alternativeName>
</protein>
<evidence type="ECO:0000256" key="8">
    <source>
        <dbReference type="ARBA" id="ARBA00048816"/>
    </source>
</evidence>
<evidence type="ECO:0000256" key="2">
    <source>
        <dbReference type="ARBA" id="ARBA00007800"/>
    </source>
</evidence>
<name>A0A1Z1MLC1_9FLOR</name>
<dbReference type="PROSITE" id="PS51273">
    <property type="entry name" value="GATASE_TYPE_1"/>
    <property type="match status" value="1"/>
</dbReference>
<dbReference type="GO" id="GO:0009507">
    <property type="term" value="C:chloroplast"/>
    <property type="evidence" value="ECO:0007669"/>
    <property type="project" value="UniProtKB-SubCell"/>
</dbReference>
<dbReference type="InterPro" id="IPR036480">
    <property type="entry name" value="CarbP_synth_ssu_N_sf"/>
</dbReference>
<feature type="binding site" evidence="10">
    <location>
        <position position="322"/>
    </location>
    <ligand>
        <name>L-glutamine</name>
        <dbReference type="ChEBI" id="CHEBI:58359"/>
    </ligand>
</feature>
<feature type="active site" description="Nucleophile" evidence="10">
    <location>
        <position position="279"/>
    </location>
</feature>
<keyword evidence="6 10" id="KW-0315">Glutamine amidotransferase</keyword>
<comment type="pathway">
    <text evidence="10">Pyrimidine metabolism; UMP biosynthesis via de novo pathway; (S)-dihydroorotate from bicarbonate: step 1/3.</text>
</comment>
<feature type="binding site" evidence="10">
    <location>
        <position position="50"/>
    </location>
    <ligand>
        <name>L-glutamine</name>
        <dbReference type="ChEBI" id="CHEBI:58359"/>
    </ligand>
</feature>
<evidence type="ECO:0000256" key="1">
    <source>
        <dbReference type="ARBA" id="ARBA00005077"/>
    </source>
</evidence>
<evidence type="ECO:0000313" key="12">
    <source>
        <dbReference type="EMBL" id="ARW66541.1"/>
    </source>
</evidence>
<dbReference type="Pfam" id="PF00117">
    <property type="entry name" value="GATase"/>
    <property type="match status" value="1"/>
</dbReference>
<dbReference type="UniPathway" id="UPA00070">
    <property type="reaction ID" value="UER00115"/>
</dbReference>
<dbReference type="UniPathway" id="UPA00068">
    <property type="reaction ID" value="UER00171"/>
</dbReference>
<dbReference type="PANTHER" id="PTHR43418">
    <property type="entry name" value="MULTIFUNCTIONAL TRYPTOPHAN BIOSYNTHESIS PROTEIN-RELATED"/>
    <property type="match status" value="1"/>
</dbReference>
<feature type="binding site" evidence="10">
    <location>
        <position position="250"/>
    </location>
    <ligand>
        <name>L-glutamine</name>
        <dbReference type="ChEBI" id="CHEBI:58359"/>
    </ligand>
</feature>
<evidence type="ECO:0000256" key="6">
    <source>
        <dbReference type="ARBA" id="ARBA00022962"/>
    </source>
</evidence>
<dbReference type="GO" id="GO:0004088">
    <property type="term" value="F:carbamoyl-phosphate synthase (glutamine-hydrolyzing) activity"/>
    <property type="evidence" value="ECO:0007669"/>
    <property type="project" value="UniProtKB-UniRule"/>
</dbReference>
<dbReference type="CDD" id="cd01744">
    <property type="entry name" value="GATase1_CPSase"/>
    <property type="match status" value="1"/>
</dbReference>
<dbReference type="EC" id="6.3.5.5" evidence="10"/>
<dbReference type="EMBL" id="MF101443">
    <property type="protein sequence ID" value="ARW66541.1"/>
    <property type="molecule type" value="Genomic_DNA"/>
</dbReference>
<feature type="active site" evidence="10">
    <location>
        <position position="368"/>
    </location>
</feature>
<keyword evidence="12" id="KW-0934">Plastid</keyword>
<dbReference type="GO" id="GO:0005524">
    <property type="term" value="F:ATP binding"/>
    <property type="evidence" value="ECO:0007669"/>
    <property type="project" value="UniProtKB-UniRule"/>
</dbReference>
<dbReference type="RefSeq" id="YP_009397355.1">
    <property type="nucleotide sequence ID" value="NC_035287.1"/>
</dbReference>
<feature type="binding site" evidence="10">
    <location>
        <position position="252"/>
    </location>
    <ligand>
        <name>L-glutamine</name>
        <dbReference type="ChEBI" id="CHEBI:58359"/>
    </ligand>
</feature>
<comment type="subunit">
    <text evidence="10">Composed of two chains; the small (or glutamine) chain promotes the hydrolysis of glutamine to ammonia, which is used by the large (or ammonia) chain to synthesize carbamoyl phosphate. Tetramer of heterodimers (alpha,beta)4.</text>
</comment>
<sequence>MSSIFYPAVLYLQDGSLYKGWSFSNINLSYGEIVFNTGMTGSQEIMTDPSYSGQVVVFTYPEIGNTGLNYEDNESNFIHIRGIVLKNISNTTSNWRSSISLKQYILNKRIPHIFGIDTRSLTQHLRLMGVMSGVIVNIDQKSGFNPSNLDIYFKKLDGLDLVQKVTTKYTYNVSFKDMFNPSRLFNTHLTFKTKKIIDNKVLILVIDFGLKFNILRRLLSLGCDVIVLPATCSYDQIICYNPDGLLLSNGPGNPLSVIYAINTVKKIIDFSMIPIFGICMGHQILNLALGAKTFKLRFGHRGLNHPTGLNKYSEITSQNHGFAVKSDSLCLNIDNSYNILKISNLNLNDATISGVLHRKLPIFSVQYHPEANPGPHDSDYLFKTFIQLIQLIKIKTSAI</sequence>
<evidence type="ECO:0000259" key="11">
    <source>
        <dbReference type="SMART" id="SM01097"/>
    </source>
</evidence>
<evidence type="ECO:0000256" key="3">
    <source>
        <dbReference type="ARBA" id="ARBA00022598"/>
    </source>
</evidence>
<evidence type="ECO:0000256" key="9">
    <source>
        <dbReference type="ARBA" id="ARBA00049285"/>
    </source>
</evidence>
<accession>A0A1Z1MLC1</accession>
<evidence type="ECO:0000256" key="10">
    <source>
        <dbReference type="HAMAP-Rule" id="MF_01209"/>
    </source>
</evidence>
<keyword evidence="10" id="KW-0028">Amino-acid biosynthesis</keyword>
<comment type="subunit">
    <text evidence="7">Heterodimer composed of 2 chains; the small (or glutamine) chain promotes the hydrolysis of glutamine to ammonia, which is used by the large (or ammonia) chain to synthesize carbamoyl phosphate.</text>
</comment>
<dbReference type="GO" id="GO:0044205">
    <property type="term" value="P:'de novo' UMP biosynthetic process"/>
    <property type="evidence" value="ECO:0007669"/>
    <property type="project" value="UniProtKB-UniRule"/>
</dbReference>
<dbReference type="NCBIfam" id="NF009475">
    <property type="entry name" value="PRK12838.1"/>
    <property type="match status" value="1"/>
</dbReference>
<dbReference type="InterPro" id="IPR050472">
    <property type="entry name" value="Anth_synth/Amidotransfase"/>
</dbReference>
<comment type="similarity">
    <text evidence="2 10">Belongs to the CarA family.</text>
</comment>